<evidence type="ECO:0000256" key="3">
    <source>
        <dbReference type="ARBA" id="ARBA00022781"/>
    </source>
</evidence>
<protein>
    <recommendedName>
        <fullName evidence="7">ATP synthase subunit delta</fullName>
    </recommendedName>
    <alternativeName>
        <fullName evidence="7">ATP synthase F(1) sector subunit delta</fullName>
    </alternativeName>
    <alternativeName>
        <fullName evidence="7">F-type ATPase subunit delta</fullName>
        <shortName evidence="7">F-ATPase subunit delta</shortName>
    </alternativeName>
</protein>
<keyword evidence="4 7" id="KW-0406">Ion transport</keyword>
<dbReference type="NCBIfam" id="NF009967">
    <property type="entry name" value="PRK13430.1"/>
    <property type="match status" value="1"/>
</dbReference>
<evidence type="ECO:0000313" key="8">
    <source>
        <dbReference type="EMBL" id="QWC09201.1"/>
    </source>
</evidence>
<comment type="subcellular location">
    <subcellularLocation>
        <location evidence="7">Cell membrane</location>
        <topology evidence="7">Peripheral membrane protein</topology>
    </subcellularLocation>
    <subcellularLocation>
        <location evidence="1">Membrane</location>
    </subcellularLocation>
</comment>
<proteinExistence type="inferred from homology"/>
<evidence type="ECO:0000256" key="1">
    <source>
        <dbReference type="ARBA" id="ARBA00004370"/>
    </source>
</evidence>
<keyword evidence="5 7" id="KW-0472">Membrane</keyword>
<keyword evidence="9" id="KW-1185">Reference proteome</keyword>
<keyword evidence="3 7" id="KW-0375">Hydrogen ion transport</keyword>
<comment type="function">
    <text evidence="7">This protein is part of the stalk that links CF(0) to CF(1). It either transmits conformational changes from CF(0) to CF(1) or is implicated in proton conduction.</text>
</comment>
<evidence type="ECO:0000313" key="9">
    <source>
        <dbReference type="Proteomes" id="UP000676885"/>
    </source>
</evidence>
<comment type="similarity">
    <text evidence="7">Belongs to the ATPase delta chain family.</text>
</comment>
<comment type="function">
    <text evidence="7">F(1)F(0) ATP synthase produces ATP from ADP in the presence of a proton or sodium gradient. F-type ATPases consist of two structural domains, F(1) containing the extramembraneous catalytic core and F(0) containing the membrane proton channel, linked together by a central stalk and a peripheral stalk. During catalysis, ATP synthesis in the catalytic domain of F(1) is coupled via a rotary mechanism of the central stalk subunits to proton translocation.</text>
</comment>
<keyword evidence="6 7" id="KW-0066">ATP synthesis</keyword>
<reference evidence="8 9" key="1">
    <citation type="submission" date="2021-05" db="EMBL/GenBank/DDBJ databases">
        <title>Novel species in genus Arthrobacter.</title>
        <authorList>
            <person name="Zhang G."/>
        </authorList>
    </citation>
    <scope>NUCLEOTIDE SEQUENCE [LARGE SCALE GENOMIC DNA]</scope>
    <source>
        <strain evidence="9">zg-ZUI227</strain>
    </source>
</reference>
<organism evidence="8 9">
    <name type="scientific">Arthrobacter jiangjiafuii</name>
    <dbReference type="NCBI Taxonomy" id="2817475"/>
    <lineage>
        <taxon>Bacteria</taxon>
        <taxon>Bacillati</taxon>
        <taxon>Actinomycetota</taxon>
        <taxon>Actinomycetes</taxon>
        <taxon>Micrococcales</taxon>
        <taxon>Micrococcaceae</taxon>
        <taxon>Arthrobacter</taxon>
    </lineage>
</organism>
<dbReference type="Pfam" id="PF00213">
    <property type="entry name" value="OSCP"/>
    <property type="match status" value="1"/>
</dbReference>
<keyword evidence="2 7" id="KW-0813">Transport</keyword>
<evidence type="ECO:0000256" key="4">
    <source>
        <dbReference type="ARBA" id="ARBA00023065"/>
    </source>
</evidence>
<evidence type="ECO:0000256" key="7">
    <source>
        <dbReference type="HAMAP-Rule" id="MF_01416"/>
    </source>
</evidence>
<dbReference type="PANTHER" id="PTHR11910">
    <property type="entry name" value="ATP SYNTHASE DELTA CHAIN"/>
    <property type="match status" value="1"/>
</dbReference>
<dbReference type="KEGG" id="ajg:KKR91_11910"/>
<dbReference type="EMBL" id="CP076022">
    <property type="protein sequence ID" value="QWC09201.1"/>
    <property type="molecule type" value="Genomic_DNA"/>
</dbReference>
<evidence type="ECO:0000256" key="5">
    <source>
        <dbReference type="ARBA" id="ARBA00023136"/>
    </source>
</evidence>
<dbReference type="GO" id="GO:0046933">
    <property type="term" value="F:proton-transporting ATP synthase activity, rotational mechanism"/>
    <property type="evidence" value="ECO:0007669"/>
    <property type="project" value="UniProtKB-UniRule"/>
</dbReference>
<dbReference type="GO" id="GO:0005886">
    <property type="term" value="C:plasma membrane"/>
    <property type="evidence" value="ECO:0007669"/>
    <property type="project" value="UniProtKB-SubCell"/>
</dbReference>
<dbReference type="RefSeq" id="WP_210231568.1">
    <property type="nucleotide sequence ID" value="NZ_CP076022.1"/>
</dbReference>
<dbReference type="AlphaFoldDB" id="A0A975R091"/>
<dbReference type="NCBIfam" id="TIGR01145">
    <property type="entry name" value="ATP_synt_delta"/>
    <property type="match status" value="1"/>
</dbReference>
<gene>
    <name evidence="7" type="primary">atpH</name>
    <name evidence="8" type="ORF">KKR91_11910</name>
</gene>
<dbReference type="InterPro" id="IPR000711">
    <property type="entry name" value="ATPase_OSCP/dsu"/>
</dbReference>
<keyword evidence="7" id="KW-1003">Cell membrane</keyword>
<accession>A0A975R091</accession>
<dbReference type="GO" id="GO:0045259">
    <property type="term" value="C:proton-transporting ATP synthase complex"/>
    <property type="evidence" value="ECO:0007669"/>
    <property type="project" value="UniProtKB-KW"/>
</dbReference>
<evidence type="ECO:0000256" key="6">
    <source>
        <dbReference type="ARBA" id="ARBA00023310"/>
    </source>
</evidence>
<name>A0A975R091_9MICC</name>
<sequence length="271" mass="28708">MAGVSSESLAIAHEQLEAKLPFASVSLAEELFGILGVLDSNAGIRRALTDPARPSDAKAALVSQLVGGKVSADAEAIVSDLVSLRWRSPRDLGDALEELAATVVSATAENRGAGLAGLDALEDDLIRFRRAVASSHEVQRALSEPQASPEAKMVLAEKLVPGASPEALALIRQAVTHPRGLKPSALVARFLELVAGRQKRWIAEVRAARPLTQEQLSRLQSSLNGLYGRELKINADVDPSLIGGVRIAVGDEILDSSVVSRLSDLRRKLAV</sequence>
<evidence type="ECO:0000256" key="2">
    <source>
        <dbReference type="ARBA" id="ARBA00022448"/>
    </source>
</evidence>
<dbReference type="Proteomes" id="UP000676885">
    <property type="component" value="Chromosome"/>
</dbReference>
<dbReference type="HAMAP" id="MF_01416">
    <property type="entry name" value="ATP_synth_delta_bact"/>
    <property type="match status" value="1"/>
</dbReference>
<keyword evidence="7" id="KW-0139">CF(1)</keyword>